<reference evidence="1 2" key="1">
    <citation type="submission" date="2020-10" db="EMBL/GenBank/DDBJ databases">
        <title>Ca. Dormibacterota MAGs.</title>
        <authorList>
            <person name="Montgomery K."/>
        </authorList>
    </citation>
    <scope>NUCLEOTIDE SEQUENCE [LARGE SCALE GENOMIC DNA]</scope>
    <source>
        <strain evidence="1">Mitchell_Peninsula_5</strain>
    </source>
</reference>
<dbReference type="AlphaFoldDB" id="A0A934KLU1"/>
<dbReference type="SUPFAM" id="SSF55008">
    <property type="entry name" value="HMA, heavy metal-associated domain"/>
    <property type="match status" value="1"/>
</dbReference>
<dbReference type="EMBL" id="JAEKNN010000030">
    <property type="protein sequence ID" value="MBJ7609198.1"/>
    <property type="molecule type" value="Genomic_DNA"/>
</dbReference>
<evidence type="ECO:0000313" key="1">
    <source>
        <dbReference type="EMBL" id="MBJ7609198.1"/>
    </source>
</evidence>
<comment type="caution">
    <text evidence="1">The sequence shown here is derived from an EMBL/GenBank/DDBJ whole genome shotgun (WGS) entry which is preliminary data.</text>
</comment>
<dbReference type="InterPro" id="IPR036163">
    <property type="entry name" value="HMA_dom_sf"/>
</dbReference>
<dbReference type="Pfam" id="PF19991">
    <property type="entry name" value="HMA_2"/>
    <property type="match status" value="1"/>
</dbReference>
<accession>A0A934KLU1</accession>
<gene>
    <name evidence="1" type="ORF">JF887_07165</name>
</gene>
<sequence length="186" mass="19406">MACVATISHSVPGRLRVRVDGDTTGQRTEVLDAIKAISNRPGVDQVRSDRRTGSALVTYDPDELSLESAIALVRNAHTVLRTLAPPAVSSAIDSGISDAAAVIRGGMRTADGSVMRATRGAVDLRVLVPIGLAGLSARNLLRNGVGLKAMPWYVLAYYAFDSFIKLHAGPAATADLGVQSADGAEL</sequence>
<evidence type="ECO:0000313" key="2">
    <source>
        <dbReference type="Proteomes" id="UP000614410"/>
    </source>
</evidence>
<dbReference type="GO" id="GO:0046872">
    <property type="term" value="F:metal ion binding"/>
    <property type="evidence" value="ECO:0007669"/>
    <property type="project" value="InterPro"/>
</dbReference>
<dbReference type="Proteomes" id="UP000614410">
    <property type="component" value="Unassembled WGS sequence"/>
</dbReference>
<organism evidence="1 2">
    <name type="scientific">Candidatus Amunia macphersoniae</name>
    <dbReference type="NCBI Taxonomy" id="3127014"/>
    <lineage>
        <taxon>Bacteria</taxon>
        <taxon>Bacillati</taxon>
        <taxon>Candidatus Dormiibacterota</taxon>
        <taxon>Candidatus Dormibacteria</taxon>
        <taxon>Candidatus Aeolococcales</taxon>
        <taxon>Candidatus Aeolococcaceae</taxon>
        <taxon>Candidatus Amunia</taxon>
    </lineage>
</organism>
<name>A0A934KLU1_9BACT</name>
<protein>
    <submittedName>
        <fullName evidence="1">Cation transporter</fullName>
    </submittedName>
</protein>
<proteinExistence type="predicted"/>